<evidence type="ECO:0000256" key="6">
    <source>
        <dbReference type="SAM" id="Phobius"/>
    </source>
</evidence>
<keyword evidence="9" id="KW-1185">Reference proteome</keyword>
<dbReference type="GO" id="GO:0006629">
    <property type="term" value="P:lipid metabolic process"/>
    <property type="evidence" value="ECO:0007669"/>
    <property type="project" value="InterPro"/>
</dbReference>
<sequence>MATAALLQQPAPAPSALYYALLAAFHVFPIHAPLTLWVFDAPFGKFAKNVWGNVDGNRAWVVMEAVAPATFLATLAALGPPSTFHASVLAGLYLLHYLHRAFVSPLLLAPPRAPLHLIVVAAGIVFNLLNASLLARTLVYFPPGGGWTFRVGVVLWLVGFAGNVYHDEILHDLRRAPGHRLVSPQIDAPTRKSAAGGGRYKVPLGGLFALVSFPNYFCEWIEWTGYAIALSPHVLTRTPLFPGVMLAAPWAFVLAEVTAMLPRAVRGHAWYRRTFADYPPERRVVVPWVL</sequence>
<dbReference type="AlphaFoldDB" id="A0AAF0Y5D1"/>
<evidence type="ECO:0000256" key="4">
    <source>
        <dbReference type="ARBA" id="ARBA00022989"/>
    </source>
</evidence>
<dbReference type="PANTHER" id="PTHR10556">
    <property type="entry name" value="3-OXO-5-ALPHA-STEROID 4-DEHYDROGENASE"/>
    <property type="match status" value="1"/>
</dbReference>
<feature type="transmembrane region" description="Helical" evidence="6">
    <location>
        <begin position="16"/>
        <end position="39"/>
    </location>
</feature>
<evidence type="ECO:0000256" key="1">
    <source>
        <dbReference type="ARBA" id="ARBA00004141"/>
    </source>
</evidence>
<dbReference type="PANTHER" id="PTHR10556:SF43">
    <property type="entry name" value="STEROID 5-ALPHA-REDUCTASE DET2"/>
    <property type="match status" value="1"/>
</dbReference>
<evidence type="ECO:0000259" key="7">
    <source>
        <dbReference type="Pfam" id="PF02544"/>
    </source>
</evidence>
<reference evidence="8" key="1">
    <citation type="submission" date="2023-10" db="EMBL/GenBank/DDBJ databases">
        <authorList>
            <person name="Noh H."/>
        </authorList>
    </citation>
    <scope>NUCLEOTIDE SEQUENCE</scope>
    <source>
        <strain evidence="8">DUCC4014</strain>
    </source>
</reference>
<organism evidence="8 9">
    <name type="scientific">Vanrija pseudolonga</name>
    <dbReference type="NCBI Taxonomy" id="143232"/>
    <lineage>
        <taxon>Eukaryota</taxon>
        <taxon>Fungi</taxon>
        <taxon>Dikarya</taxon>
        <taxon>Basidiomycota</taxon>
        <taxon>Agaricomycotina</taxon>
        <taxon>Tremellomycetes</taxon>
        <taxon>Trichosporonales</taxon>
        <taxon>Trichosporonaceae</taxon>
        <taxon>Vanrija</taxon>
    </lineage>
</organism>
<feature type="transmembrane region" description="Helical" evidence="6">
    <location>
        <begin position="115"/>
        <end position="135"/>
    </location>
</feature>
<comment type="subcellular location">
    <subcellularLocation>
        <location evidence="1">Membrane</location>
        <topology evidence="1">Multi-pass membrane protein</topology>
    </subcellularLocation>
</comment>
<feature type="transmembrane region" description="Helical" evidence="6">
    <location>
        <begin position="147"/>
        <end position="165"/>
    </location>
</feature>
<dbReference type="Proteomes" id="UP000827549">
    <property type="component" value="Chromosome 3"/>
</dbReference>
<comment type="similarity">
    <text evidence="2">Belongs to the steroid 5-alpha reductase family.</text>
</comment>
<dbReference type="InterPro" id="IPR001104">
    <property type="entry name" value="3-oxo-5_a-steroid_4-DH_C"/>
</dbReference>
<dbReference type="PROSITE" id="PS50244">
    <property type="entry name" value="S5A_REDUCTASE"/>
    <property type="match status" value="1"/>
</dbReference>
<evidence type="ECO:0000313" key="9">
    <source>
        <dbReference type="Proteomes" id="UP000827549"/>
    </source>
</evidence>
<feature type="domain" description="3-oxo-5-alpha-steroid 4-dehydrogenase C-terminal" evidence="7">
    <location>
        <begin position="116"/>
        <end position="290"/>
    </location>
</feature>
<proteinExistence type="inferred from homology"/>
<dbReference type="GO" id="GO:0016627">
    <property type="term" value="F:oxidoreductase activity, acting on the CH-CH group of donors"/>
    <property type="evidence" value="ECO:0007669"/>
    <property type="project" value="InterPro"/>
</dbReference>
<keyword evidence="3 6" id="KW-0812">Transmembrane</keyword>
<dbReference type="GeneID" id="87807379"/>
<evidence type="ECO:0000256" key="2">
    <source>
        <dbReference type="ARBA" id="ARBA00007742"/>
    </source>
</evidence>
<dbReference type="Pfam" id="PF02544">
    <property type="entry name" value="Steroid_dh"/>
    <property type="match status" value="1"/>
</dbReference>
<dbReference type="GO" id="GO:0016020">
    <property type="term" value="C:membrane"/>
    <property type="evidence" value="ECO:0007669"/>
    <property type="project" value="UniProtKB-SubCell"/>
</dbReference>
<dbReference type="RefSeq" id="XP_062626645.1">
    <property type="nucleotide sequence ID" value="XM_062770661.1"/>
</dbReference>
<evidence type="ECO:0000256" key="3">
    <source>
        <dbReference type="ARBA" id="ARBA00022692"/>
    </source>
</evidence>
<protein>
    <submittedName>
        <fullName evidence="8">Purtative protein</fullName>
    </submittedName>
</protein>
<feature type="transmembrane region" description="Helical" evidence="6">
    <location>
        <begin position="84"/>
        <end position="103"/>
    </location>
</feature>
<gene>
    <name evidence="8" type="primary">SPAC9.08c</name>
    <name evidence="8" type="ORF">LOC62_03G004139</name>
</gene>
<keyword evidence="4 6" id="KW-1133">Transmembrane helix</keyword>
<dbReference type="InterPro" id="IPR039357">
    <property type="entry name" value="SRD5A/TECR"/>
</dbReference>
<accession>A0AAF0Y5D1</accession>
<name>A0AAF0Y5D1_9TREE</name>
<keyword evidence="5 6" id="KW-0472">Membrane</keyword>
<dbReference type="EMBL" id="CP086716">
    <property type="protein sequence ID" value="WOO80613.1"/>
    <property type="molecule type" value="Genomic_DNA"/>
</dbReference>
<evidence type="ECO:0000313" key="8">
    <source>
        <dbReference type="EMBL" id="WOO80613.1"/>
    </source>
</evidence>
<evidence type="ECO:0000256" key="5">
    <source>
        <dbReference type="ARBA" id="ARBA00023136"/>
    </source>
</evidence>